<proteinExistence type="predicted"/>
<evidence type="ECO:0000313" key="2">
    <source>
        <dbReference type="EMBL" id="CEG35400.1"/>
    </source>
</evidence>
<dbReference type="RefSeq" id="XP_024571769.1">
    <property type="nucleotide sequence ID" value="XM_024723759.1"/>
</dbReference>
<dbReference type="AlphaFoldDB" id="A0A0P1A5U6"/>
<reference evidence="3" key="1">
    <citation type="submission" date="2014-09" db="EMBL/GenBank/DDBJ databases">
        <authorList>
            <person name="Sharma Rahul"/>
            <person name="Thines Marco"/>
        </authorList>
    </citation>
    <scope>NUCLEOTIDE SEQUENCE [LARGE SCALE GENOMIC DNA]</scope>
</reference>
<dbReference type="Proteomes" id="UP000054928">
    <property type="component" value="Unassembled WGS sequence"/>
</dbReference>
<evidence type="ECO:0000256" key="1">
    <source>
        <dbReference type="SAM" id="MobiDB-lite"/>
    </source>
</evidence>
<evidence type="ECO:0000313" key="3">
    <source>
        <dbReference type="Proteomes" id="UP000054928"/>
    </source>
</evidence>
<feature type="compositionally biased region" description="Polar residues" evidence="1">
    <location>
        <begin position="1"/>
        <end position="12"/>
    </location>
</feature>
<protein>
    <submittedName>
        <fullName evidence="2">Uncharacterized protein</fullName>
    </submittedName>
</protein>
<organism evidence="2 3">
    <name type="scientific">Plasmopara halstedii</name>
    <name type="common">Downy mildew of sunflower</name>
    <dbReference type="NCBI Taxonomy" id="4781"/>
    <lineage>
        <taxon>Eukaryota</taxon>
        <taxon>Sar</taxon>
        <taxon>Stramenopiles</taxon>
        <taxon>Oomycota</taxon>
        <taxon>Peronosporomycetes</taxon>
        <taxon>Peronosporales</taxon>
        <taxon>Peronosporaceae</taxon>
        <taxon>Plasmopara</taxon>
    </lineage>
</organism>
<keyword evidence="3" id="KW-1185">Reference proteome</keyword>
<sequence>MRSLGSSCNGSENPGRRKPPHVYITNPCFNPSIEHANNTKDIDNPGVQVFLRVRDDQITATFPQNIDRKNADEECFPLITGID</sequence>
<name>A0A0P1A5U6_PLAHL</name>
<accession>A0A0P1A5U6</accession>
<dbReference type="GeneID" id="36404577"/>
<dbReference type="EMBL" id="CCYD01000041">
    <property type="protein sequence ID" value="CEG35400.1"/>
    <property type="molecule type" value="Genomic_DNA"/>
</dbReference>
<feature type="region of interest" description="Disordered" evidence="1">
    <location>
        <begin position="1"/>
        <end position="23"/>
    </location>
</feature>